<proteinExistence type="inferred from homology"/>
<dbReference type="PRINTS" id="PR00359">
    <property type="entry name" value="BP450"/>
</dbReference>
<evidence type="ECO:0008006" key="10">
    <source>
        <dbReference type="Google" id="ProtNLM"/>
    </source>
</evidence>
<dbReference type="EMBL" id="CP021744">
    <property type="protein sequence ID" value="ARZ65822.1"/>
    <property type="molecule type" value="Genomic_DNA"/>
</dbReference>
<keyword evidence="3 7" id="KW-0479">Metal-binding</keyword>
<evidence type="ECO:0000256" key="3">
    <source>
        <dbReference type="ARBA" id="ARBA00022723"/>
    </source>
</evidence>
<dbReference type="GO" id="GO:0016705">
    <property type="term" value="F:oxidoreductase activity, acting on paired donors, with incorporation or reduction of molecular oxygen"/>
    <property type="evidence" value="ECO:0007669"/>
    <property type="project" value="InterPro"/>
</dbReference>
<keyword evidence="2 7" id="KW-0349">Heme</keyword>
<reference evidence="8 9" key="1">
    <citation type="submission" date="2017-06" db="EMBL/GenBank/DDBJ databases">
        <title>Streptomyces albireticuli Genome sequencing and assembly.</title>
        <authorList>
            <person name="Wang Y."/>
            <person name="Du B."/>
            <person name="Ding Y."/>
            <person name="Liu H."/>
            <person name="Hou Q."/>
            <person name="Liu K."/>
            <person name="Yao L."/>
            <person name="Wang C."/>
        </authorList>
    </citation>
    <scope>NUCLEOTIDE SEQUENCE [LARGE SCALE GENOMIC DNA]</scope>
    <source>
        <strain evidence="8 9">MDJK11</strain>
    </source>
</reference>
<protein>
    <recommendedName>
        <fullName evidence="10">Cytochrome P450</fullName>
    </recommendedName>
</protein>
<keyword evidence="5 7" id="KW-0408">Iron</keyword>
<dbReference type="GO" id="GO:0004497">
    <property type="term" value="F:monooxygenase activity"/>
    <property type="evidence" value="ECO:0007669"/>
    <property type="project" value="UniProtKB-KW"/>
</dbReference>
<evidence type="ECO:0000256" key="7">
    <source>
        <dbReference type="RuleBase" id="RU000461"/>
    </source>
</evidence>
<dbReference type="GO" id="GO:0005506">
    <property type="term" value="F:iron ion binding"/>
    <property type="evidence" value="ECO:0007669"/>
    <property type="project" value="InterPro"/>
</dbReference>
<sequence length="402" mass="44201">MDQPTTDPGLPLRYPFPPGELGAPPPLLGWARKKQPVCPVALPSGDRVWMVTRKDDITRVLTDPGFSRDLTYPGAPRFVGDDFTSVPGGIFNLDPPDHTRVRQVINRFYTRGAVERHRRVIEDHAVRLLDDMAHGSNPADLMPAYAAALPPRVAREILAVPAELHGDYHSCFRTQTHLAASAAAVAAATASITDFTREVIETKRRDPDPDEPIGALIRARSGGLISEDELIGTTSYLFVTGSEPLTAPLGTGVVTLLTHPRQLRECVKAPDLWPKAVEEILRYHHNGVLGMPRVATDDVTLHDVTIRKGEGVCCPMLGATHDPAHYPNPSRFNIHRTTDASATFGAGPHFCLGAPLTRLFLHTAYRTLFTRFPSLFLAVPEREIPWEDNVLFTKPASLPIAW</sequence>
<dbReference type="InterPro" id="IPR036396">
    <property type="entry name" value="Cyt_P450_sf"/>
</dbReference>
<dbReference type="PROSITE" id="PS00086">
    <property type="entry name" value="CYTOCHROME_P450"/>
    <property type="match status" value="1"/>
</dbReference>
<keyword evidence="4 7" id="KW-0560">Oxidoreductase</keyword>
<dbReference type="SUPFAM" id="SSF48264">
    <property type="entry name" value="Cytochrome P450"/>
    <property type="match status" value="1"/>
</dbReference>
<dbReference type="Pfam" id="PF00067">
    <property type="entry name" value="p450"/>
    <property type="match status" value="1"/>
</dbReference>
<gene>
    <name evidence="8" type="ORF">SMD11_0156</name>
</gene>
<dbReference type="InterPro" id="IPR001128">
    <property type="entry name" value="Cyt_P450"/>
</dbReference>
<dbReference type="PANTHER" id="PTHR46696:SF6">
    <property type="entry name" value="P450, PUTATIVE (EUROFUNG)-RELATED"/>
    <property type="match status" value="1"/>
</dbReference>
<organism evidence="8 9">
    <name type="scientific">Streptomyces albireticuli</name>
    <dbReference type="NCBI Taxonomy" id="1940"/>
    <lineage>
        <taxon>Bacteria</taxon>
        <taxon>Bacillati</taxon>
        <taxon>Actinomycetota</taxon>
        <taxon>Actinomycetes</taxon>
        <taxon>Kitasatosporales</taxon>
        <taxon>Streptomycetaceae</taxon>
        <taxon>Streptomyces</taxon>
    </lineage>
</organism>
<evidence type="ECO:0000313" key="8">
    <source>
        <dbReference type="EMBL" id="ARZ65822.1"/>
    </source>
</evidence>
<evidence type="ECO:0000256" key="2">
    <source>
        <dbReference type="ARBA" id="ARBA00022617"/>
    </source>
</evidence>
<dbReference type="KEGG" id="salj:SMD11_0156"/>
<dbReference type="AlphaFoldDB" id="A0A1Z2KUV0"/>
<dbReference type="InterPro" id="IPR002397">
    <property type="entry name" value="Cyt_P450_B"/>
</dbReference>
<evidence type="ECO:0000313" key="9">
    <source>
        <dbReference type="Proteomes" id="UP000195755"/>
    </source>
</evidence>
<evidence type="ECO:0000256" key="5">
    <source>
        <dbReference type="ARBA" id="ARBA00023004"/>
    </source>
</evidence>
<name>A0A1Z2KUV0_9ACTN</name>
<comment type="similarity">
    <text evidence="1 7">Belongs to the cytochrome P450 family.</text>
</comment>
<accession>A0A1Z2KUV0</accession>
<dbReference type="Gene3D" id="1.10.630.10">
    <property type="entry name" value="Cytochrome P450"/>
    <property type="match status" value="1"/>
</dbReference>
<keyword evidence="6 7" id="KW-0503">Monooxygenase</keyword>
<evidence type="ECO:0000256" key="4">
    <source>
        <dbReference type="ARBA" id="ARBA00023002"/>
    </source>
</evidence>
<dbReference type="GO" id="GO:0020037">
    <property type="term" value="F:heme binding"/>
    <property type="evidence" value="ECO:0007669"/>
    <property type="project" value="InterPro"/>
</dbReference>
<evidence type="ECO:0000256" key="6">
    <source>
        <dbReference type="ARBA" id="ARBA00023033"/>
    </source>
</evidence>
<dbReference type="Proteomes" id="UP000195755">
    <property type="component" value="Chromosome"/>
</dbReference>
<dbReference type="InterPro" id="IPR017972">
    <property type="entry name" value="Cyt_P450_CS"/>
</dbReference>
<dbReference type="PANTHER" id="PTHR46696">
    <property type="entry name" value="P450, PUTATIVE (EUROFUNG)-RELATED"/>
    <property type="match status" value="1"/>
</dbReference>
<dbReference type="FunFam" id="1.10.630.10:FF:000018">
    <property type="entry name" value="Cytochrome P450 monooxygenase"/>
    <property type="match status" value="1"/>
</dbReference>
<evidence type="ECO:0000256" key="1">
    <source>
        <dbReference type="ARBA" id="ARBA00010617"/>
    </source>
</evidence>